<evidence type="ECO:0000256" key="3">
    <source>
        <dbReference type="ARBA" id="ARBA00022692"/>
    </source>
</evidence>
<comment type="subcellular location">
    <subcellularLocation>
        <location evidence="7">Cell membrane</location>
        <topology evidence="7">Single-pass type II membrane protein</topology>
    </subcellularLocation>
    <text evidence="7">Localizes to the division septum where it forms a ring structure.</text>
</comment>
<dbReference type="AlphaFoldDB" id="A0A2A8BZS2"/>
<keyword evidence="1 7" id="KW-1003">Cell membrane</keyword>
<sequence length="126" mass="14262">MTNLAVKYKQQQVPEQVPEQVQVQSQAPQQNVQPKAKTKITRIEKLLYVAFIGFLLYACVAFIGNKAGLYQVDAEAAKIENKIVEKQKTNQELQAEVEKLSRYERIAEIAKKHGLEINANNVKGLH</sequence>
<keyword evidence="3 7" id="KW-0812">Transmembrane</keyword>
<evidence type="ECO:0000256" key="5">
    <source>
        <dbReference type="ARBA" id="ARBA00023136"/>
    </source>
</evidence>
<evidence type="ECO:0000256" key="6">
    <source>
        <dbReference type="ARBA" id="ARBA00023306"/>
    </source>
</evidence>
<dbReference type="RefSeq" id="WP_097847775.1">
    <property type="nucleotide sequence ID" value="NZ_NUBH01000076.1"/>
</dbReference>
<keyword evidence="6 7" id="KW-0131">Cell cycle</keyword>
<dbReference type="HAMAP" id="MF_00910">
    <property type="entry name" value="FtsL"/>
    <property type="match status" value="1"/>
</dbReference>
<evidence type="ECO:0000256" key="8">
    <source>
        <dbReference type="NCBIfam" id="TIGR02209"/>
    </source>
</evidence>
<name>A0A2A8BZS2_9BACI</name>
<reference evidence="9 10" key="1">
    <citation type="submission" date="2017-09" db="EMBL/GenBank/DDBJ databases">
        <title>Large-scale bioinformatics analysis of Bacillus genomes uncovers conserved roles of natural products in bacterial physiology.</title>
        <authorList>
            <consortium name="Agbiome Team Llc"/>
            <person name="Bleich R.M."/>
            <person name="Grubbs K.J."/>
            <person name="Santa Maria K.C."/>
            <person name="Allen S.E."/>
            <person name="Farag S."/>
            <person name="Shank E.A."/>
            <person name="Bowers A."/>
        </authorList>
    </citation>
    <scope>NUCLEOTIDE SEQUENCE [LARGE SCALE GENOMIC DNA]</scope>
    <source>
        <strain evidence="9 10">AFS009893</strain>
    </source>
</reference>
<evidence type="ECO:0000256" key="7">
    <source>
        <dbReference type="HAMAP-Rule" id="MF_00910"/>
    </source>
</evidence>
<feature type="transmembrane region" description="Helical" evidence="7">
    <location>
        <begin position="46"/>
        <end position="64"/>
    </location>
</feature>
<dbReference type="InterPro" id="IPR011922">
    <property type="entry name" value="Cell_div_FtsL"/>
</dbReference>
<dbReference type="GO" id="GO:0043093">
    <property type="term" value="P:FtsZ-dependent cytokinesis"/>
    <property type="evidence" value="ECO:0007669"/>
    <property type="project" value="UniProtKB-UniRule"/>
</dbReference>
<dbReference type="GO" id="GO:0005886">
    <property type="term" value="C:plasma membrane"/>
    <property type="evidence" value="ECO:0007669"/>
    <property type="project" value="UniProtKB-SubCell"/>
</dbReference>
<comment type="function">
    <text evidence="7">Essential cell division protein.</text>
</comment>
<comment type="caution">
    <text evidence="9">The sequence shown here is derived from an EMBL/GenBank/DDBJ whole genome shotgun (WGS) entry which is preliminary data.</text>
</comment>
<protein>
    <recommendedName>
        <fullName evidence="7 8">Cell division protein FtsL</fullName>
    </recommendedName>
</protein>
<evidence type="ECO:0000256" key="4">
    <source>
        <dbReference type="ARBA" id="ARBA00022989"/>
    </source>
</evidence>
<dbReference type="InterPro" id="IPR007060">
    <property type="entry name" value="FtsL/DivIC"/>
</dbReference>
<evidence type="ECO:0000313" key="10">
    <source>
        <dbReference type="Proteomes" id="UP000219775"/>
    </source>
</evidence>
<dbReference type="GO" id="GO:0032153">
    <property type="term" value="C:cell division site"/>
    <property type="evidence" value="ECO:0007669"/>
    <property type="project" value="UniProtKB-UniRule"/>
</dbReference>
<keyword evidence="4 7" id="KW-1133">Transmembrane helix</keyword>
<comment type="similarity">
    <text evidence="7">Belongs to the FtsL family.</text>
</comment>
<evidence type="ECO:0000313" key="9">
    <source>
        <dbReference type="EMBL" id="PEM65514.1"/>
    </source>
</evidence>
<dbReference type="NCBIfam" id="TIGR02209">
    <property type="entry name" value="ftsL_broad"/>
    <property type="match status" value="1"/>
</dbReference>
<organism evidence="9 10">
    <name type="scientific">Bacillus pseudomycoides</name>
    <dbReference type="NCBI Taxonomy" id="64104"/>
    <lineage>
        <taxon>Bacteria</taxon>
        <taxon>Bacillati</taxon>
        <taxon>Bacillota</taxon>
        <taxon>Bacilli</taxon>
        <taxon>Bacillales</taxon>
        <taxon>Bacillaceae</taxon>
        <taxon>Bacillus</taxon>
        <taxon>Bacillus cereus group</taxon>
    </lineage>
</organism>
<evidence type="ECO:0000256" key="2">
    <source>
        <dbReference type="ARBA" id="ARBA00022618"/>
    </source>
</evidence>
<accession>A0A2A8BZS2</accession>
<keyword evidence="2 7" id="KW-0132">Cell division</keyword>
<proteinExistence type="inferred from homology"/>
<keyword evidence="5 7" id="KW-0472">Membrane</keyword>
<dbReference type="Proteomes" id="UP000219775">
    <property type="component" value="Unassembled WGS sequence"/>
</dbReference>
<dbReference type="Pfam" id="PF04977">
    <property type="entry name" value="DivIC"/>
    <property type="match status" value="1"/>
</dbReference>
<evidence type="ECO:0000256" key="1">
    <source>
        <dbReference type="ARBA" id="ARBA00022475"/>
    </source>
</evidence>
<gene>
    <name evidence="7 9" type="primary">ftsL</name>
    <name evidence="9" type="ORF">CN613_24615</name>
</gene>
<dbReference type="EMBL" id="NUDP01000111">
    <property type="protein sequence ID" value="PEM65514.1"/>
    <property type="molecule type" value="Genomic_DNA"/>
</dbReference>